<dbReference type="PROSITE" id="PS00463">
    <property type="entry name" value="ZN2_CY6_FUNGAL_1"/>
    <property type="match status" value="1"/>
</dbReference>
<keyword evidence="3" id="KW-0238">DNA-binding</keyword>
<dbReference type="STRING" id="41067.A0A2I2F1W2"/>
<dbReference type="CDD" id="cd00067">
    <property type="entry name" value="GAL4"/>
    <property type="match status" value="1"/>
</dbReference>
<keyword evidence="4" id="KW-0804">Transcription</keyword>
<name>A0A2I2F1W2_ASPCN</name>
<dbReference type="PANTHER" id="PTHR47540">
    <property type="entry name" value="THIAMINE REPRESSIBLE GENES REGULATORY PROTEIN THI5"/>
    <property type="match status" value="1"/>
</dbReference>
<evidence type="ECO:0000313" key="9">
    <source>
        <dbReference type="Proteomes" id="UP000234585"/>
    </source>
</evidence>
<reference evidence="8 9" key="1">
    <citation type="submission" date="2017-12" db="EMBL/GenBank/DDBJ databases">
        <authorList>
            <consortium name="DOE Joint Genome Institute"/>
            <person name="Haridas S."/>
            <person name="Kjaerbolling I."/>
            <person name="Vesth T.C."/>
            <person name="Frisvad J.C."/>
            <person name="Nybo J.L."/>
            <person name="Theobald S."/>
            <person name="Kuo A."/>
            <person name="Bowyer P."/>
            <person name="Matsuda Y."/>
            <person name="Mondo S."/>
            <person name="Lyhne E.K."/>
            <person name="Kogle M.E."/>
            <person name="Clum A."/>
            <person name="Lipzen A."/>
            <person name="Salamov A."/>
            <person name="Ngan C.Y."/>
            <person name="Daum C."/>
            <person name="Chiniquy J."/>
            <person name="Barry K."/>
            <person name="LaButti K."/>
            <person name="Simmons B.A."/>
            <person name="Magnuson J.K."/>
            <person name="Mortensen U.H."/>
            <person name="Larsen T.O."/>
            <person name="Grigoriev I.V."/>
            <person name="Baker S.E."/>
            <person name="Andersen M.R."/>
            <person name="Nordberg H.P."/>
            <person name="Cantor M.N."/>
            <person name="Hua S.X."/>
        </authorList>
    </citation>
    <scope>NUCLEOTIDE SEQUENCE [LARGE SCALE GENOMIC DNA]</scope>
    <source>
        <strain evidence="8 9">CBS 102.13</strain>
    </source>
</reference>
<evidence type="ECO:0000256" key="2">
    <source>
        <dbReference type="ARBA" id="ARBA00023015"/>
    </source>
</evidence>
<feature type="domain" description="Zn(2)-C6 fungal-type" evidence="7">
    <location>
        <begin position="36"/>
        <end position="66"/>
    </location>
</feature>
<evidence type="ECO:0000256" key="5">
    <source>
        <dbReference type="ARBA" id="ARBA00023242"/>
    </source>
</evidence>
<dbReference type="GO" id="GO:0005634">
    <property type="term" value="C:nucleus"/>
    <property type="evidence" value="ECO:0007669"/>
    <property type="project" value="UniProtKB-SubCell"/>
</dbReference>
<feature type="compositionally biased region" description="Polar residues" evidence="6">
    <location>
        <begin position="1"/>
        <end position="23"/>
    </location>
</feature>
<dbReference type="InterPro" id="IPR001138">
    <property type="entry name" value="Zn2Cys6_DnaBD"/>
</dbReference>
<dbReference type="Gene3D" id="4.10.240.10">
    <property type="entry name" value="Zn(2)-C6 fungal-type DNA-binding domain"/>
    <property type="match status" value="1"/>
</dbReference>
<evidence type="ECO:0000256" key="1">
    <source>
        <dbReference type="ARBA" id="ARBA00004123"/>
    </source>
</evidence>
<protein>
    <recommendedName>
        <fullName evidence="7">Zn(2)-C6 fungal-type domain-containing protein</fullName>
    </recommendedName>
</protein>
<evidence type="ECO:0000256" key="3">
    <source>
        <dbReference type="ARBA" id="ARBA00023125"/>
    </source>
</evidence>
<evidence type="ECO:0000256" key="4">
    <source>
        <dbReference type="ARBA" id="ARBA00023163"/>
    </source>
</evidence>
<dbReference type="SMART" id="SM00066">
    <property type="entry name" value="GAL4"/>
    <property type="match status" value="1"/>
</dbReference>
<keyword evidence="2" id="KW-0805">Transcription regulation</keyword>
<feature type="region of interest" description="Disordered" evidence="6">
    <location>
        <begin position="1"/>
        <end position="35"/>
    </location>
</feature>
<dbReference type="GO" id="GO:0045944">
    <property type="term" value="P:positive regulation of transcription by RNA polymerase II"/>
    <property type="evidence" value="ECO:0007669"/>
    <property type="project" value="TreeGrafter"/>
</dbReference>
<comment type="subcellular location">
    <subcellularLocation>
        <location evidence="1">Nucleus</location>
    </subcellularLocation>
</comment>
<dbReference type="RefSeq" id="XP_024668623.1">
    <property type="nucleotide sequence ID" value="XM_024814066.1"/>
</dbReference>
<dbReference type="GO" id="GO:0043565">
    <property type="term" value="F:sequence-specific DNA binding"/>
    <property type="evidence" value="ECO:0007669"/>
    <property type="project" value="TreeGrafter"/>
</dbReference>
<gene>
    <name evidence="8" type="ORF">BDW47DRAFT_111966</name>
</gene>
<dbReference type="AlphaFoldDB" id="A0A2I2F1W2"/>
<evidence type="ECO:0000256" key="6">
    <source>
        <dbReference type="SAM" id="MobiDB-lite"/>
    </source>
</evidence>
<dbReference type="GO" id="GO:0008270">
    <property type="term" value="F:zinc ion binding"/>
    <property type="evidence" value="ECO:0007669"/>
    <property type="project" value="InterPro"/>
</dbReference>
<feature type="region of interest" description="Disordered" evidence="6">
    <location>
        <begin position="68"/>
        <end position="88"/>
    </location>
</feature>
<keyword evidence="5" id="KW-0539">Nucleus</keyword>
<dbReference type="InterPro" id="IPR036864">
    <property type="entry name" value="Zn2-C6_fun-type_DNA-bd_sf"/>
</dbReference>
<dbReference type="EMBL" id="KZ559176">
    <property type="protein sequence ID" value="PLB34611.1"/>
    <property type="molecule type" value="Genomic_DNA"/>
</dbReference>
<dbReference type="GeneID" id="36521226"/>
<dbReference type="OrthoDB" id="10261408at2759"/>
<proteinExistence type="predicted"/>
<accession>A0A2I2F1W2</accession>
<organism evidence="8 9">
    <name type="scientific">Aspergillus candidus</name>
    <dbReference type="NCBI Taxonomy" id="41067"/>
    <lineage>
        <taxon>Eukaryota</taxon>
        <taxon>Fungi</taxon>
        <taxon>Dikarya</taxon>
        <taxon>Ascomycota</taxon>
        <taxon>Pezizomycotina</taxon>
        <taxon>Eurotiomycetes</taxon>
        <taxon>Eurotiomycetidae</taxon>
        <taxon>Eurotiales</taxon>
        <taxon>Aspergillaceae</taxon>
        <taxon>Aspergillus</taxon>
        <taxon>Aspergillus subgen. Circumdati</taxon>
    </lineage>
</organism>
<dbReference type="Proteomes" id="UP000234585">
    <property type="component" value="Unassembled WGS sequence"/>
</dbReference>
<sequence>MWDNQTEWGTSLPTPSDDSQSQDAAPVSQPLKRHAACDECRKRKLKCSGEPNGCSRCVKQSLSCHYSVQKQMGRPPKKRAREDDDELPPFEFSGDDAWLNINPADFPPANLTPPGATGPVNASHGVLPEWCPLPVPNASPNASHQLLSTDENHNHSWQLEQGQSFSSVPETTSPWPDFTSVTAAMPNPFTAPPGLPRLQSPPVPSSHSQTPSGQCTCLSYLYLCLSHLSSLASFPISQHTLCSLFIASRTAQAVIRCRVCPTRFATGMQNVMFTGTLLNVIADAWLRVSKTDPAELGRQAAPPTYVSALQNSPNSTEAWADWLRQTVRSGVLGTPSDEAGSVQCSQSPSLLSCIIEMENRQRRWHQSHPLSPSDSPNQADLDCQVEEENLLCIRVARSAREVIAKFGFEPYEYPNGVVA</sequence>
<keyword evidence="9" id="KW-1185">Reference proteome</keyword>
<evidence type="ECO:0000313" key="8">
    <source>
        <dbReference type="EMBL" id="PLB34611.1"/>
    </source>
</evidence>
<dbReference type="SUPFAM" id="SSF57701">
    <property type="entry name" value="Zn2/Cys6 DNA-binding domain"/>
    <property type="match status" value="1"/>
</dbReference>
<dbReference type="PROSITE" id="PS50048">
    <property type="entry name" value="ZN2_CY6_FUNGAL_2"/>
    <property type="match status" value="1"/>
</dbReference>
<dbReference type="GO" id="GO:0000981">
    <property type="term" value="F:DNA-binding transcription factor activity, RNA polymerase II-specific"/>
    <property type="evidence" value="ECO:0007669"/>
    <property type="project" value="InterPro"/>
</dbReference>
<dbReference type="InterPro" id="IPR051711">
    <property type="entry name" value="Stress_Response_Reg"/>
</dbReference>
<dbReference type="Pfam" id="PF00172">
    <property type="entry name" value="Zn_clus"/>
    <property type="match status" value="1"/>
</dbReference>
<dbReference type="PANTHER" id="PTHR47540:SF4">
    <property type="entry name" value="TRANSCRIPTION FACTOR RGLT"/>
    <property type="match status" value="1"/>
</dbReference>
<evidence type="ECO:0000259" key="7">
    <source>
        <dbReference type="PROSITE" id="PS50048"/>
    </source>
</evidence>